<name>A0AAV8QAX5_ENSVE</name>
<organism evidence="1 2">
    <name type="scientific">Ensete ventricosum</name>
    <name type="common">Abyssinian banana</name>
    <name type="synonym">Musa ensete</name>
    <dbReference type="NCBI Taxonomy" id="4639"/>
    <lineage>
        <taxon>Eukaryota</taxon>
        <taxon>Viridiplantae</taxon>
        <taxon>Streptophyta</taxon>
        <taxon>Embryophyta</taxon>
        <taxon>Tracheophyta</taxon>
        <taxon>Spermatophyta</taxon>
        <taxon>Magnoliopsida</taxon>
        <taxon>Liliopsida</taxon>
        <taxon>Zingiberales</taxon>
        <taxon>Musaceae</taxon>
        <taxon>Ensete</taxon>
    </lineage>
</organism>
<reference evidence="1 2" key="1">
    <citation type="submission" date="2022-12" db="EMBL/GenBank/DDBJ databases">
        <title>Chromosome-scale assembly of the Ensete ventricosum genome.</title>
        <authorList>
            <person name="Dussert Y."/>
            <person name="Stocks J."/>
            <person name="Wendawek A."/>
            <person name="Woldeyes F."/>
            <person name="Nichols R.A."/>
            <person name="Borrell J.S."/>
        </authorList>
    </citation>
    <scope>NUCLEOTIDE SEQUENCE [LARGE SCALE GENOMIC DNA]</scope>
    <source>
        <strain evidence="2">cv. Maze</strain>
        <tissue evidence="1">Seeds</tissue>
    </source>
</reference>
<proteinExistence type="predicted"/>
<protein>
    <submittedName>
        <fullName evidence="1">Uncharacterized protein</fullName>
    </submittedName>
</protein>
<comment type="caution">
    <text evidence="1">The sequence shown here is derived from an EMBL/GenBank/DDBJ whole genome shotgun (WGS) entry which is preliminary data.</text>
</comment>
<accession>A0AAV8QAX5</accession>
<keyword evidence="2" id="KW-1185">Reference proteome</keyword>
<dbReference type="EMBL" id="JAQQAF010000001">
    <property type="protein sequence ID" value="KAJ8510065.1"/>
    <property type="molecule type" value="Genomic_DNA"/>
</dbReference>
<evidence type="ECO:0000313" key="1">
    <source>
        <dbReference type="EMBL" id="KAJ8510065.1"/>
    </source>
</evidence>
<dbReference type="AlphaFoldDB" id="A0AAV8QAX5"/>
<evidence type="ECO:0000313" key="2">
    <source>
        <dbReference type="Proteomes" id="UP001222027"/>
    </source>
</evidence>
<gene>
    <name evidence="1" type="ORF">OPV22_000499</name>
</gene>
<sequence>MCDGSSTHSSEVQCKYQYNNMLNQAWLAKGRGAGKQQKKVDTVHSKKKKRKERCWCPPFPGFPLWRG</sequence>
<dbReference type="Proteomes" id="UP001222027">
    <property type="component" value="Unassembled WGS sequence"/>
</dbReference>